<evidence type="ECO:0000313" key="1">
    <source>
        <dbReference type="EMBL" id="MCO1655303.1"/>
    </source>
</evidence>
<comment type="caution">
    <text evidence="1">The sequence shown here is derived from an EMBL/GenBank/DDBJ whole genome shotgun (WGS) entry which is preliminary data.</text>
</comment>
<gene>
    <name evidence="1" type="ORF">KDL28_09570</name>
</gene>
<dbReference type="RefSeq" id="WP_252437075.1">
    <property type="nucleotide sequence ID" value="NZ_JAGSOV010000020.1"/>
</dbReference>
<dbReference type="EMBL" id="JAGSOV010000020">
    <property type="protein sequence ID" value="MCO1655303.1"/>
    <property type="molecule type" value="Genomic_DNA"/>
</dbReference>
<dbReference type="Proteomes" id="UP001165283">
    <property type="component" value="Unassembled WGS sequence"/>
</dbReference>
<organism evidence="1 2">
    <name type="scientific">Pseudonocardia humida</name>
    <dbReference type="NCBI Taxonomy" id="2800819"/>
    <lineage>
        <taxon>Bacteria</taxon>
        <taxon>Bacillati</taxon>
        <taxon>Actinomycetota</taxon>
        <taxon>Actinomycetes</taxon>
        <taxon>Pseudonocardiales</taxon>
        <taxon>Pseudonocardiaceae</taxon>
        <taxon>Pseudonocardia</taxon>
    </lineage>
</organism>
<reference evidence="1" key="1">
    <citation type="submission" date="2021-04" db="EMBL/GenBank/DDBJ databases">
        <title>Pseudonocardia sp. nov., isolated from sandy soil of mangrove forest.</title>
        <authorList>
            <person name="Zan Z."/>
            <person name="Huang R."/>
            <person name="Liu W."/>
        </authorList>
    </citation>
    <scope>NUCLEOTIDE SEQUENCE</scope>
    <source>
        <strain evidence="1">S2-4</strain>
    </source>
</reference>
<name>A0ABT0ZX41_9PSEU</name>
<evidence type="ECO:0000313" key="2">
    <source>
        <dbReference type="Proteomes" id="UP001165283"/>
    </source>
</evidence>
<dbReference type="Pfam" id="PF14390">
    <property type="entry name" value="DUF4420"/>
    <property type="match status" value="1"/>
</dbReference>
<accession>A0ABT0ZX41</accession>
<sequence length="330" mass="35453">MSPSGARLEELWAEAAAEPAVSLFRTAPCGTDTSQGPVLVAVHKDGSRNLLIPIDAKHTLREDVDGNAVTLRRRVLEDATSRRTYAVLALVDGRLADLFTALCVEVVTRIAAKPDRAVTALRQTLADWRSLLSGSRRTLGPSELAGLFGELELLRTMVALDNGAVSFWTGPSGTAQDFHRGKLSLEAKATVSPESRTIRVHGAGQLAVAESGRLLLVWFRLGAGGGRSVPDLIDEIMAATDDEASFLAALREAGYLPTDRELYSRRLFEVDERRVFEIGPGFPRVTAAGLIGDATLAGVDRIHYDVDLDSAPAAATRVDLDPARAFLELS</sequence>
<keyword evidence="2" id="KW-1185">Reference proteome</keyword>
<dbReference type="InterPro" id="IPR025534">
    <property type="entry name" value="DUF4420"/>
</dbReference>
<protein>
    <submittedName>
        <fullName evidence="1">PD-(D/E)XK motif protein</fullName>
    </submittedName>
</protein>
<proteinExistence type="predicted"/>